<dbReference type="Pfam" id="PF08031">
    <property type="entry name" value="BBE"/>
    <property type="match status" value="1"/>
</dbReference>
<proteinExistence type="predicted"/>
<dbReference type="EMBL" id="JAWDJX010000010">
    <property type="protein sequence ID" value="KAK3054996.1"/>
    <property type="molecule type" value="Genomic_DNA"/>
</dbReference>
<gene>
    <name evidence="2" type="ORF">LTR09_004156</name>
</gene>
<evidence type="ECO:0000313" key="3">
    <source>
        <dbReference type="Proteomes" id="UP001271007"/>
    </source>
</evidence>
<comment type="caution">
    <text evidence="2">The sequence shown here is derived from an EMBL/GenBank/DDBJ whole genome shotgun (WGS) entry which is preliminary data.</text>
</comment>
<dbReference type="Gene3D" id="3.30.465.10">
    <property type="match status" value="1"/>
</dbReference>
<sequence length="200" mass="22053">MLDKAIEAFSGVIAMDGANGISVAVGNMTFATWMGYAEVFVTHPNIATNIQDASRLLTAEVLTEKAGEIVDLALRYPDMSAGHNFIGKVNPAVRAKTSVHPVWADARTVFSLGLDWSNDASASEKKRLKEQLVQASLELERIVGIDGGTYINEANPYEPHWQAAFWGSNYESLLEIKRRIDRTNLMVCNRCIGTDFVYNP</sequence>
<dbReference type="Gene3D" id="3.40.462.20">
    <property type="match status" value="1"/>
</dbReference>
<organism evidence="2 3">
    <name type="scientific">Extremus antarcticus</name>
    <dbReference type="NCBI Taxonomy" id="702011"/>
    <lineage>
        <taxon>Eukaryota</taxon>
        <taxon>Fungi</taxon>
        <taxon>Dikarya</taxon>
        <taxon>Ascomycota</taxon>
        <taxon>Pezizomycotina</taxon>
        <taxon>Dothideomycetes</taxon>
        <taxon>Dothideomycetidae</taxon>
        <taxon>Mycosphaerellales</taxon>
        <taxon>Extremaceae</taxon>
        <taxon>Extremus</taxon>
    </lineage>
</organism>
<dbReference type="GO" id="GO:0016491">
    <property type="term" value="F:oxidoreductase activity"/>
    <property type="evidence" value="ECO:0007669"/>
    <property type="project" value="InterPro"/>
</dbReference>
<dbReference type="InterPro" id="IPR016169">
    <property type="entry name" value="FAD-bd_PCMH_sub2"/>
</dbReference>
<evidence type="ECO:0000259" key="1">
    <source>
        <dbReference type="Pfam" id="PF08031"/>
    </source>
</evidence>
<name>A0AAJ0DQK8_9PEZI</name>
<dbReference type="AlphaFoldDB" id="A0AAJ0DQK8"/>
<dbReference type="InterPro" id="IPR012951">
    <property type="entry name" value="BBE"/>
</dbReference>
<keyword evidence="3" id="KW-1185">Reference proteome</keyword>
<accession>A0AAJ0DQK8</accession>
<dbReference type="Proteomes" id="UP001271007">
    <property type="component" value="Unassembled WGS sequence"/>
</dbReference>
<feature type="domain" description="Berberine/berberine-like" evidence="1">
    <location>
        <begin position="149"/>
        <end position="185"/>
    </location>
</feature>
<dbReference type="GO" id="GO:0050660">
    <property type="term" value="F:flavin adenine dinucleotide binding"/>
    <property type="evidence" value="ECO:0007669"/>
    <property type="project" value="InterPro"/>
</dbReference>
<protein>
    <recommendedName>
        <fullName evidence="1">Berberine/berberine-like domain-containing protein</fullName>
    </recommendedName>
</protein>
<reference evidence="2" key="1">
    <citation type="submission" date="2023-04" db="EMBL/GenBank/DDBJ databases">
        <title>Black Yeasts Isolated from many extreme environments.</title>
        <authorList>
            <person name="Coleine C."/>
            <person name="Stajich J.E."/>
            <person name="Selbmann L."/>
        </authorList>
    </citation>
    <scope>NUCLEOTIDE SEQUENCE</scope>
    <source>
        <strain evidence="2">CCFEE 5312</strain>
    </source>
</reference>
<evidence type="ECO:0000313" key="2">
    <source>
        <dbReference type="EMBL" id="KAK3054996.1"/>
    </source>
</evidence>